<dbReference type="GO" id="GO:0008146">
    <property type="term" value="F:sulfotransferase activity"/>
    <property type="evidence" value="ECO:0007669"/>
    <property type="project" value="TreeGrafter"/>
</dbReference>
<protein>
    <submittedName>
        <fullName evidence="5">UBA/THIF-type NAD/FAD binding protein</fullName>
    </submittedName>
</protein>
<dbReference type="CDD" id="cd00757">
    <property type="entry name" value="ThiF_MoeB_HesA_family"/>
    <property type="match status" value="1"/>
</dbReference>
<dbReference type="EMBL" id="CP016070">
    <property type="protein sequence ID" value="AOW79473.1"/>
    <property type="molecule type" value="Genomic_DNA"/>
</dbReference>
<dbReference type="GO" id="GO:0016779">
    <property type="term" value="F:nucleotidyltransferase activity"/>
    <property type="evidence" value="ECO:0007669"/>
    <property type="project" value="TreeGrafter"/>
</dbReference>
<name>A0A1D8S2B4_9EURY</name>
<evidence type="ECO:0000256" key="2">
    <source>
        <dbReference type="ARBA" id="ARBA00022741"/>
    </source>
</evidence>
<keyword evidence="2" id="KW-0547">Nucleotide-binding</keyword>
<keyword evidence="3" id="KW-0067">ATP-binding</keyword>
<dbReference type="KEGG" id="halh:HTSR_0272"/>
<sequence length="271" mass="28987">MSDDPGPGAEYRYARHLSIDVVGGAGQERIQQADVLVVGAGGLGSPVIAYLAAAGVGTLHIVDPDIVETSNLQRQVIHTEADVGRPKVDSAKAFVESLNSEVEVHTHETEFGPENAESLVADRDVVVDCTDNFRARYVINDACTLAAVPFVHGAVYRLEGQIGTFGTSEDGPCYRCLFPEAPPEEATPDCAVDGVLSPLPGTIGTMEATEVLKTVANFGEQLDGRLLVYDGEDMTTETLPMRQNPDCPVCGEHAEIDSLTEIEYSHPFSIE</sequence>
<proteinExistence type="predicted"/>
<dbReference type="PANTHER" id="PTHR10953:SF102">
    <property type="entry name" value="ADENYLYLTRANSFERASE AND SULFURTRANSFERASE MOCS3"/>
    <property type="match status" value="1"/>
</dbReference>
<gene>
    <name evidence="5" type="ORF">HTSR_0272</name>
</gene>
<evidence type="ECO:0000259" key="4">
    <source>
        <dbReference type="Pfam" id="PF00899"/>
    </source>
</evidence>
<dbReference type="GO" id="GO:0005829">
    <property type="term" value="C:cytosol"/>
    <property type="evidence" value="ECO:0007669"/>
    <property type="project" value="TreeGrafter"/>
</dbReference>
<dbReference type="SUPFAM" id="SSF69572">
    <property type="entry name" value="Activating enzymes of the ubiquitin-like proteins"/>
    <property type="match status" value="1"/>
</dbReference>
<keyword evidence="1" id="KW-0808">Transferase</keyword>
<dbReference type="InterPro" id="IPR035985">
    <property type="entry name" value="Ubiquitin-activating_enz"/>
</dbReference>
<dbReference type="GO" id="GO:0004792">
    <property type="term" value="F:thiosulfate-cyanide sulfurtransferase activity"/>
    <property type="evidence" value="ECO:0007669"/>
    <property type="project" value="TreeGrafter"/>
</dbReference>
<organism evidence="5 6">
    <name type="scientific">Halodesulfurarchaeum formicicum</name>
    <dbReference type="NCBI Taxonomy" id="1873524"/>
    <lineage>
        <taxon>Archaea</taxon>
        <taxon>Methanobacteriati</taxon>
        <taxon>Methanobacteriota</taxon>
        <taxon>Stenosarchaea group</taxon>
        <taxon>Halobacteria</taxon>
        <taxon>Halobacteriales</taxon>
        <taxon>Halobacteriaceae</taxon>
        <taxon>Halodesulfurarchaeum</taxon>
    </lineage>
</organism>
<dbReference type="InterPro" id="IPR045886">
    <property type="entry name" value="ThiF/MoeB/HesA"/>
</dbReference>
<dbReference type="PANTHER" id="PTHR10953">
    <property type="entry name" value="UBIQUITIN-ACTIVATING ENZYME E1"/>
    <property type="match status" value="1"/>
</dbReference>
<dbReference type="InterPro" id="IPR000594">
    <property type="entry name" value="ThiF_NAD_FAD-bd"/>
</dbReference>
<feature type="domain" description="THIF-type NAD/FAD binding fold" evidence="4">
    <location>
        <begin position="13"/>
        <end position="249"/>
    </location>
</feature>
<dbReference type="Pfam" id="PF00899">
    <property type="entry name" value="ThiF"/>
    <property type="match status" value="1"/>
</dbReference>
<dbReference type="STRING" id="1873524.HSR6_0258"/>
<evidence type="ECO:0000313" key="5">
    <source>
        <dbReference type="EMBL" id="AOW79473.1"/>
    </source>
</evidence>
<dbReference type="Gene3D" id="3.40.50.720">
    <property type="entry name" value="NAD(P)-binding Rossmann-like Domain"/>
    <property type="match status" value="1"/>
</dbReference>
<dbReference type="GeneID" id="29828285"/>
<dbReference type="GO" id="GO:0005524">
    <property type="term" value="F:ATP binding"/>
    <property type="evidence" value="ECO:0007669"/>
    <property type="project" value="UniProtKB-KW"/>
</dbReference>
<dbReference type="RefSeq" id="WP_070364239.1">
    <property type="nucleotide sequence ID" value="NZ_CP016070.1"/>
</dbReference>
<dbReference type="AlphaFoldDB" id="A0A1D8S2B4"/>
<accession>A0A1D8S2B4</accession>
<evidence type="ECO:0000313" key="6">
    <source>
        <dbReference type="Proteomes" id="UP000185608"/>
    </source>
</evidence>
<dbReference type="GO" id="GO:0008641">
    <property type="term" value="F:ubiquitin-like modifier activating enzyme activity"/>
    <property type="evidence" value="ECO:0007669"/>
    <property type="project" value="InterPro"/>
</dbReference>
<evidence type="ECO:0000256" key="3">
    <source>
        <dbReference type="ARBA" id="ARBA00022840"/>
    </source>
</evidence>
<dbReference type="NCBIfam" id="NF004281">
    <property type="entry name" value="PRK05690.1"/>
    <property type="match status" value="1"/>
</dbReference>
<dbReference type="Proteomes" id="UP000185608">
    <property type="component" value="Chromosome"/>
</dbReference>
<evidence type="ECO:0000256" key="1">
    <source>
        <dbReference type="ARBA" id="ARBA00022679"/>
    </source>
</evidence>
<reference evidence="5 6" key="1">
    <citation type="submission" date="2016-06" db="EMBL/GenBank/DDBJ databases">
        <title>Discovery of anaerobic lithoheterotrophic haloarchaeon capable of sulfur respiration by hydrogen and formate.</title>
        <authorList>
            <person name="Sorokin D.Y."/>
            <person name="Kublanov I.V."/>
            <person name="Roman P."/>
            <person name="Sinninghe Damste J.S."/>
            <person name="Golyshin P.N."/>
            <person name="Rojo D."/>
            <person name="Ciordia S."/>
            <person name="Mena Md.C."/>
            <person name="Ferrer M."/>
            <person name="Smedile F."/>
            <person name="Messina E."/>
            <person name="La Cono V."/>
            <person name="Yakimov M.M."/>
        </authorList>
    </citation>
    <scope>NUCLEOTIDE SEQUENCE [LARGE SCALE GENOMIC DNA]</scope>
    <source>
        <strain evidence="5 6">HTSR1</strain>
    </source>
</reference>
<dbReference type="FunFam" id="3.40.50.720:FF:000033">
    <property type="entry name" value="Adenylyltransferase and sulfurtransferase MOCS3"/>
    <property type="match status" value="1"/>
</dbReference>
<dbReference type="PATRIC" id="fig|1855411.3.peg.268"/>